<comment type="catalytic activity">
    <reaction evidence="6 8">
        <text>beta-D-fructose 1-phosphate + ATP = beta-D-fructose 1,6-bisphosphate + ADP + H(+)</text>
        <dbReference type="Rhea" id="RHEA:14213"/>
        <dbReference type="ChEBI" id="CHEBI:15378"/>
        <dbReference type="ChEBI" id="CHEBI:30616"/>
        <dbReference type="ChEBI" id="CHEBI:32966"/>
        <dbReference type="ChEBI" id="CHEBI:138881"/>
        <dbReference type="ChEBI" id="CHEBI:456216"/>
        <dbReference type="EC" id="2.7.1.56"/>
    </reaction>
</comment>
<dbReference type="OrthoDB" id="9801219at2"/>
<dbReference type="PANTHER" id="PTHR46566:SF5">
    <property type="entry name" value="1-PHOSPHOFRUCTOKINASE"/>
    <property type="match status" value="1"/>
</dbReference>
<reference evidence="11" key="1">
    <citation type="submission" date="2016-08" db="EMBL/GenBank/DDBJ databases">
        <authorList>
            <person name="Varghese N."/>
            <person name="Submissions Spin"/>
        </authorList>
    </citation>
    <scope>NUCLEOTIDE SEQUENCE [LARGE SCALE GENOMIC DNA]</scope>
    <source>
        <strain evidence="11">R-53144</strain>
    </source>
</reference>
<dbReference type="Proteomes" id="UP000199698">
    <property type="component" value="Unassembled WGS sequence"/>
</dbReference>
<evidence type="ECO:0000313" key="10">
    <source>
        <dbReference type="EMBL" id="SCB94116.1"/>
    </source>
</evidence>
<keyword evidence="11" id="KW-1185">Reference proteome</keyword>
<dbReference type="Pfam" id="PF00294">
    <property type="entry name" value="PfkB"/>
    <property type="match status" value="1"/>
</dbReference>
<protein>
    <recommendedName>
        <fullName evidence="7">Phosphofructokinase</fullName>
    </recommendedName>
</protein>
<evidence type="ECO:0000256" key="8">
    <source>
        <dbReference type="RuleBase" id="RU369061"/>
    </source>
</evidence>
<keyword evidence="5 8" id="KW-0067">ATP-binding</keyword>
<dbReference type="EMBL" id="FMBA01000011">
    <property type="protein sequence ID" value="SCB94116.1"/>
    <property type="molecule type" value="Genomic_DNA"/>
</dbReference>
<dbReference type="SUPFAM" id="SSF53613">
    <property type="entry name" value="Ribokinase-like"/>
    <property type="match status" value="1"/>
</dbReference>
<gene>
    <name evidence="10" type="ORF">GA0061080_101118</name>
</gene>
<dbReference type="FunFam" id="3.40.1190.20:FF:000001">
    <property type="entry name" value="Phosphofructokinase"/>
    <property type="match status" value="1"/>
</dbReference>
<dbReference type="PROSITE" id="PS00584">
    <property type="entry name" value="PFKB_KINASES_2"/>
    <property type="match status" value="1"/>
</dbReference>
<evidence type="ECO:0000256" key="2">
    <source>
        <dbReference type="ARBA" id="ARBA00022679"/>
    </source>
</evidence>
<dbReference type="GO" id="GO:0005524">
    <property type="term" value="F:ATP binding"/>
    <property type="evidence" value="ECO:0007669"/>
    <property type="project" value="UniProtKB-UniRule"/>
</dbReference>
<dbReference type="InterPro" id="IPR011611">
    <property type="entry name" value="PfkB_dom"/>
</dbReference>
<dbReference type="GO" id="GO:0005829">
    <property type="term" value="C:cytosol"/>
    <property type="evidence" value="ECO:0007669"/>
    <property type="project" value="TreeGrafter"/>
</dbReference>
<evidence type="ECO:0000313" key="11">
    <source>
        <dbReference type="Proteomes" id="UP000199698"/>
    </source>
</evidence>
<dbReference type="CDD" id="cd01164">
    <property type="entry name" value="FruK_PfkB_like"/>
    <property type="match status" value="1"/>
</dbReference>
<sequence>MTYRIATITLNPAYDLLGFCPKVELGDVNLVQTNALLAAGKGINVAKVLTDLDVQLTVGGFLGKDNRDGFNLLFKTLNVVDKFQTVEGRTRINVKLTEENSEVTDLNFSGFTISEQDWQNFVTSSLEWLKNIDMVAISGSLPAGVSLEKFTQWMKQVKAICPKIVFDSSRDALVAGLKAKPWLIKPNDKELEMWVGRKLPTLDDVKKAAMDLVNGGVDNVIISLGSKGALWVTKHEAWLAKPPKCQVVSTVGAGDSMVAGLMYGLMTEQSIKDTLVFASSVAALSVGQAGVGVSDRQAVNNMLEKIEIIAA</sequence>
<dbReference type="RefSeq" id="WP_065635472.1">
    <property type="nucleotide sequence ID" value="NZ_FMBA01000011.1"/>
</dbReference>
<proteinExistence type="inferred from homology"/>
<dbReference type="NCBIfam" id="TIGR03828">
    <property type="entry name" value="pfkB"/>
    <property type="match status" value="1"/>
</dbReference>
<dbReference type="NCBIfam" id="NF007068">
    <property type="entry name" value="PRK09513.1"/>
    <property type="match status" value="1"/>
</dbReference>
<evidence type="ECO:0000256" key="4">
    <source>
        <dbReference type="ARBA" id="ARBA00022777"/>
    </source>
</evidence>
<feature type="domain" description="Carbohydrate kinase PfkB" evidence="9">
    <location>
        <begin position="14"/>
        <end position="294"/>
    </location>
</feature>
<evidence type="ECO:0000259" key="9">
    <source>
        <dbReference type="Pfam" id="PF00294"/>
    </source>
</evidence>
<dbReference type="GO" id="GO:0008662">
    <property type="term" value="F:1-phosphofructokinase activity"/>
    <property type="evidence" value="ECO:0007669"/>
    <property type="project" value="UniProtKB-UniRule"/>
</dbReference>
<accession>A0A1C4AHR5</accession>
<dbReference type="InterPro" id="IPR017583">
    <property type="entry name" value="Tagatose/fructose_Pkinase"/>
</dbReference>
<dbReference type="Gene3D" id="3.40.1190.20">
    <property type="match status" value="1"/>
</dbReference>
<evidence type="ECO:0000256" key="1">
    <source>
        <dbReference type="ARBA" id="ARBA00010688"/>
    </source>
</evidence>
<dbReference type="GO" id="GO:0016052">
    <property type="term" value="P:carbohydrate catabolic process"/>
    <property type="evidence" value="ECO:0007669"/>
    <property type="project" value="UniProtKB-ARBA"/>
</dbReference>
<comment type="function">
    <text evidence="8">Catalyzes the ATP-dependent phosphorylation of fructose-l-phosphate to fructose-l,6-bisphosphate.</text>
</comment>
<dbReference type="InterPro" id="IPR022463">
    <property type="entry name" value="1-PFruKinase"/>
</dbReference>
<dbReference type="AlphaFoldDB" id="A0A1C4AHR5"/>
<evidence type="ECO:0000256" key="5">
    <source>
        <dbReference type="ARBA" id="ARBA00022840"/>
    </source>
</evidence>
<dbReference type="InterPro" id="IPR029056">
    <property type="entry name" value="Ribokinase-like"/>
</dbReference>
<dbReference type="GO" id="GO:0044281">
    <property type="term" value="P:small molecule metabolic process"/>
    <property type="evidence" value="ECO:0007669"/>
    <property type="project" value="UniProtKB-ARBA"/>
</dbReference>
<dbReference type="STRING" id="1798183.GA0061080_101118"/>
<evidence type="ECO:0000256" key="7">
    <source>
        <dbReference type="PIRNR" id="PIRNR000535"/>
    </source>
</evidence>
<keyword evidence="4 8" id="KW-0418">Kinase</keyword>
<keyword evidence="2 7" id="KW-0808">Transferase</keyword>
<name>A0A1C4AHR5_9GAMM</name>
<dbReference type="InterPro" id="IPR002173">
    <property type="entry name" value="Carboh/pur_kinase_PfkB_CS"/>
</dbReference>
<organism evidence="10 11">
    <name type="scientific">Gilliamella intestini</name>
    <dbReference type="NCBI Taxonomy" id="1798183"/>
    <lineage>
        <taxon>Bacteria</taxon>
        <taxon>Pseudomonadati</taxon>
        <taxon>Pseudomonadota</taxon>
        <taxon>Gammaproteobacteria</taxon>
        <taxon>Orbales</taxon>
        <taxon>Orbaceae</taxon>
        <taxon>Gilliamella</taxon>
    </lineage>
</organism>
<dbReference type="PIRSF" id="PIRSF000535">
    <property type="entry name" value="1PFK/6PFK/LacC"/>
    <property type="match status" value="1"/>
</dbReference>
<dbReference type="NCBIfam" id="TIGR03168">
    <property type="entry name" value="1-PFK"/>
    <property type="match status" value="1"/>
</dbReference>
<evidence type="ECO:0000256" key="6">
    <source>
        <dbReference type="ARBA" id="ARBA00047745"/>
    </source>
</evidence>
<dbReference type="PANTHER" id="PTHR46566">
    <property type="entry name" value="1-PHOSPHOFRUCTOKINASE-RELATED"/>
    <property type="match status" value="1"/>
</dbReference>
<evidence type="ECO:0000256" key="3">
    <source>
        <dbReference type="ARBA" id="ARBA00022741"/>
    </source>
</evidence>
<keyword evidence="3 8" id="KW-0547">Nucleotide-binding</keyword>
<comment type="similarity">
    <text evidence="1 7 8">Belongs to the carbohydrate kinase PfkB family.</text>
</comment>